<keyword evidence="1" id="KW-0732">Signal</keyword>
<feature type="signal peptide" evidence="1">
    <location>
        <begin position="1"/>
        <end position="26"/>
    </location>
</feature>
<dbReference type="RefSeq" id="WP_177215110.1">
    <property type="nucleotide sequence ID" value="NZ_FOXA01000006.1"/>
</dbReference>
<evidence type="ECO:0000313" key="4">
    <source>
        <dbReference type="Proteomes" id="UP000199356"/>
    </source>
</evidence>
<dbReference type="EMBL" id="FOXA01000006">
    <property type="protein sequence ID" value="SFP41231.1"/>
    <property type="molecule type" value="Genomic_DNA"/>
</dbReference>
<evidence type="ECO:0000313" key="3">
    <source>
        <dbReference type="EMBL" id="SFP41231.1"/>
    </source>
</evidence>
<organism evidence="3 4">
    <name type="scientific">Tranquillimonas alkanivorans</name>
    <dbReference type="NCBI Taxonomy" id="441119"/>
    <lineage>
        <taxon>Bacteria</taxon>
        <taxon>Pseudomonadati</taxon>
        <taxon>Pseudomonadota</taxon>
        <taxon>Alphaproteobacteria</taxon>
        <taxon>Rhodobacterales</taxon>
        <taxon>Roseobacteraceae</taxon>
        <taxon>Tranquillimonas</taxon>
    </lineage>
</organism>
<feature type="domain" description="ABC-type transport auxiliary lipoprotein component" evidence="2">
    <location>
        <begin position="42"/>
        <end position="188"/>
    </location>
</feature>
<reference evidence="3 4" key="1">
    <citation type="submission" date="2016-10" db="EMBL/GenBank/DDBJ databases">
        <authorList>
            <person name="de Groot N.N."/>
        </authorList>
    </citation>
    <scope>NUCLEOTIDE SEQUENCE [LARGE SCALE GENOMIC DNA]</scope>
    <source>
        <strain evidence="3 4">DSM 19547</strain>
    </source>
</reference>
<accession>A0A1I5Q5K3</accession>
<dbReference type="SUPFAM" id="SSF159594">
    <property type="entry name" value="XCC0632-like"/>
    <property type="match status" value="1"/>
</dbReference>
<gene>
    <name evidence="3" type="ORF">SAMN04488047_10668</name>
</gene>
<sequence length="204" mass="21370">MARLFLLVLAAAALSGCAAISALDRAAEPQDVFEIRAPDVAPAGRRDIDFVVEIPAASGAIDTDGILIRPTPLQVAYLPEARWSEPAPVMLQTAMVEGFLRADAFRYVGRTPLGVSGDVALVTNLVDFGAQARLDEDRTVVEMTLVARLVNEEDAAIVATRTFTHAVTVPGTSAPAVLAGFEAVSETVLSDLIRWAVAATAGAA</sequence>
<dbReference type="Gene3D" id="3.40.50.10610">
    <property type="entry name" value="ABC-type transport auxiliary lipoprotein component"/>
    <property type="match status" value="1"/>
</dbReference>
<keyword evidence="4" id="KW-1185">Reference proteome</keyword>
<dbReference type="Pfam" id="PF03886">
    <property type="entry name" value="ABC_trans_aux"/>
    <property type="match status" value="1"/>
</dbReference>
<dbReference type="Proteomes" id="UP000199356">
    <property type="component" value="Unassembled WGS sequence"/>
</dbReference>
<dbReference type="PROSITE" id="PS51257">
    <property type="entry name" value="PROKAR_LIPOPROTEIN"/>
    <property type="match status" value="1"/>
</dbReference>
<dbReference type="InterPro" id="IPR005586">
    <property type="entry name" value="ABC_trans_aux"/>
</dbReference>
<feature type="chain" id="PRO_5011785416" evidence="1">
    <location>
        <begin position="27"/>
        <end position="204"/>
    </location>
</feature>
<dbReference type="STRING" id="441119.SAMN04488047_10668"/>
<name>A0A1I5Q5K3_9RHOB</name>
<protein>
    <submittedName>
        <fullName evidence="3">Cholesterol transport system auxiliary component</fullName>
    </submittedName>
</protein>
<evidence type="ECO:0000256" key="1">
    <source>
        <dbReference type="SAM" id="SignalP"/>
    </source>
</evidence>
<proteinExistence type="predicted"/>
<dbReference type="AlphaFoldDB" id="A0A1I5Q5K3"/>
<evidence type="ECO:0000259" key="2">
    <source>
        <dbReference type="Pfam" id="PF03886"/>
    </source>
</evidence>